<feature type="signal peptide" evidence="1">
    <location>
        <begin position="1"/>
        <end position="22"/>
    </location>
</feature>
<evidence type="ECO:0000313" key="3">
    <source>
        <dbReference type="Proteomes" id="UP000270866"/>
    </source>
</evidence>
<sequence>MAFAFWIRMMVMAMNQLPYVLKDQPAGHSTASQACERYQAIELNHSVRIQVTKVKNADFTDN</sequence>
<feature type="chain" id="PRO_5018189720" evidence="1">
    <location>
        <begin position="23"/>
        <end position="62"/>
    </location>
</feature>
<name>A0A3L6MS58_FUSOX</name>
<evidence type="ECO:0000256" key="1">
    <source>
        <dbReference type="SAM" id="SignalP"/>
    </source>
</evidence>
<organism evidence="2 3">
    <name type="scientific">Fusarium oxysporum f. sp. cepae</name>
    <dbReference type="NCBI Taxonomy" id="396571"/>
    <lineage>
        <taxon>Eukaryota</taxon>
        <taxon>Fungi</taxon>
        <taxon>Dikarya</taxon>
        <taxon>Ascomycota</taxon>
        <taxon>Pezizomycotina</taxon>
        <taxon>Sordariomycetes</taxon>
        <taxon>Hypocreomycetidae</taxon>
        <taxon>Hypocreales</taxon>
        <taxon>Nectriaceae</taxon>
        <taxon>Fusarium</taxon>
        <taxon>Fusarium oxysporum species complex</taxon>
    </lineage>
</organism>
<protein>
    <submittedName>
        <fullName evidence="2">Uncharacterized protein</fullName>
    </submittedName>
</protein>
<keyword evidence="1" id="KW-0732">Signal</keyword>
<dbReference type="AlphaFoldDB" id="A0A3L6MS58"/>
<gene>
    <name evidence="2" type="ORF">BFJ65_g18450</name>
</gene>
<dbReference type="EMBL" id="MRCU01000019">
    <property type="protein sequence ID" value="RKK06898.1"/>
    <property type="molecule type" value="Genomic_DNA"/>
</dbReference>
<reference evidence="2 3" key="1">
    <citation type="journal article" date="2018" name="Sci. Rep.">
        <title>Characterisation of pathogen-specific regions and novel effector candidates in Fusarium oxysporum f. sp. cepae.</title>
        <authorList>
            <person name="Armitage A.D."/>
            <person name="Taylor A."/>
            <person name="Sobczyk M.K."/>
            <person name="Baxter L."/>
            <person name="Greenfield B.P."/>
            <person name="Bates H.J."/>
            <person name="Wilson F."/>
            <person name="Jackson A.C."/>
            <person name="Ott S."/>
            <person name="Harrison R.J."/>
            <person name="Clarkson J.P."/>
        </authorList>
    </citation>
    <scope>NUCLEOTIDE SEQUENCE [LARGE SCALE GENOMIC DNA]</scope>
    <source>
        <strain evidence="2 3">FoC_Fus2</strain>
    </source>
</reference>
<comment type="caution">
    <text evidence="2">The sequence shown here is derived from an EMBL/GenBank/DDBJ whole genome shotgun (WGS) entry which is preliminary data.</text>
</comment>
<proteinExistence type="predicted"/>
<dbReference type="Proteomes" id="UP000270866">
    <property type="component" value="Unassembled WGS sequence"/>
</dbReference>
<accession>A0A3L6MS58</accession>
<evidence type="ECO:0000313" key="2">
    <source>
        <dbReference type="EMBL" id="RKK06898.1"/>
    </source>
</evidence>